<feature type="domain" description="RING-type" evidence="7">
    <location>
        <begin position="24"/>
        <end position="64"/>
    </location>
</feature>
<evidence type="ECO:0000259" key="9">
    <source>
        <dbReference type="PROSITE" id="PS50188"/>
    </source>
</evidence>
<organism evidence="10 11">
    <name type="scientific">Cyprinus carpio</name>
    <name type="common">Common carp</name>
    <dbReference type="NCBI Taxonomy" id="7962"/>
    <lineage>
        <taxon>Eukaryota</taxon>
        <taxon>Metazoa</taxon>
        <taxon>Chordata</taxon>
        <taxon>Craniata</taxon>
        <taxon>Vertebrata</taxon>
        <taxon>Euteleostomi</taxon>
        <taxon>Actinopterygii</taxon>
        <taxon>Neopterygii</taxon>
        <taxon>Teleostei</taxon>
        <taxon>Ostariophysi</taxon>
        <taxon>Cypriniformes</taxon>
        <taxon>Cyprinidae</taxon>
        <taxon>Cyprininae</taxon>
        <taxon>Cyprinus</taxon>
    </lineage>
</organism>
<dbReference type="Gene3D" id="3.40.50.12700">
    <property type="match status" value="1"/>
</dbReference>
<evidence type="ECO:0000256" key="5">
    <source>
        <dbReference type="SAM" id="Coils"/>
    </source>
</evidence>
<dbReference type="PROSITE" id="PS50119">
    <property type="entry name" value="ZF_BBOX"/>
    <property type="match status" value="1"/>
</dbReference>
<evidence type="ECO:0000313" key="10">
    <source>
        <dbReference type="Ensembl" id="ENSCCRP00010042044.1"/>
    </source>
</evidence>
<dbReference type="SUPFAM" id="SSF57850">
    <property type="entry name" value="RING/U-box"/>
    <property type="match status" value="1"/>
</dbReference>
<dbReference type="Gene3D" id="2.60.120.920">
    <property type="match status" value="1"/>
</dbReference>
<feature type="coiled-coil region" evidence="5">
    <location>
        <begin position="469"/>
        <end position="496"/>
    </location>
</feature>
<reference evidence="10" key="1">
    <citation type="submission" date="2025-08" db="UniProtKB">
        <authorList>
            <consortium name="Ensembl"/>
        </authorList>
    </citation>
    <scope>IDENTIFICATION</scope>
</reference>
<evidence type="ECO:0000256" key="3">
    <source>
        <dbReference type="ARBA" id="ARBA00022833"/>
    </source>
</evidence>
<dbReference type="InterPro" id="IPR003879">
    <property type="entry name" value="Butyrophylin_SPRY"/>
</dbReference>
<dbReference type="InterPro" id="IPR027370">
    <property type="entry name" value="Znf-RING_euk"/>
</dbReference>
<dbReference type="InterPro" id="IPR000315">
    <property type="entry name" value="Znf_B-box"/>
</dbReference>
<dbReference type="PROSITE" id="PS50188">
    <property type="entry name" value="B302_SPRY"/>
    <property type="match status" value="1"/>
</dbReference>
<dbReference type="InterPro" id="IPR051051">
    <property type="entry name" value="E3_ubiq-ligase_TRIM/RNF"/>
</dbReference>
<keyword evidence="11" id="KW-1185">Reference proteome</keyword>
<dbReference type="Gene3D" id="4.10.830.40">
    <property type="match status" value="1"/>
</dbReference>
<dbReference type="InterPro" id="IPR013083">
    <property type="entry name" value="Znf_RING/FYVE/PHD"/>
</dbReference>
<keyword evidence="5" id="KW-0175">Coiled coil</keyword>
<dbReference type="Pfam" id="PF00643">
    <property type="entry name" value="zf-B_box"/>
    <property type="match status" value="1"/>
</dbReference>
<dbReference type="SUPFAM" id="SSF49899">
    <property type="entry name" value="Concanavalin A-like lectins/glucanases"/>
    <property type="match status" value="1"/>
</dbReference>
<evidence type="ECO:0000256" key="1">
    <source>
        <dbReference type="ARBA" id="ARBA00022723"/>
    </source>
</evidence>
<evidence type="ECO:0000256" key="4">
    <source>
        <dbReference type="PROSITE-ProRule" id="PRU00024"/>
    </source>
</evidence>
<dbReference type="CDD" id="cd00229">
    <property type="entry name" value="SGNH_hydrolase"/>
    <property type="match status" value="1"/>
</dbReference>
<proteinExistence type="predicted"/>
<dbReference type="InterPro" id="IPR006574">
    <property type="entry name" value="PRY"/>
</dbReference>
<dbReference type="InterPro" id="IPR013320">
    <property type="entry name" value="ConA-like_dom_sf"/>
</dbReference>
<dbReference type="InterPro" id="IPR043136">
    <property type="entry name" value="B30.2/SPRY_sf"/>
</dbReference>
<feature type="domain" description="B30.2/SPRY" evidence="9">
    <location>
        <begin position="390"/>
        <end position="633"/>
    </location>
</feature>
<name>A0A8C1K8U5_CYPCA</name>
<gene>
    <name evidence="10" type="primary">LOC109112328</name>
</gene>
<dbReference type="PROSITE" id="PS50089">
    <property type="entry name" value="ZF_RING_2"/>
    <property type="match status" value="1"/>
</dbReference>
<dbReference type="Pfam" id="PF13445">
    <property type="entry name" value="zf-RING_UBOX"/>
    <property type="match status" value="1"/>
</dbReference>
<keyword evidence="3" id="KW-0862">Zinc</keyword>
<dbReference type="GO" id="GO:0005737">
    <property type="term" value="C:cytoplasm"/>
    <property type="evidence" value="ECO:0007669"/>
    <property type="project" value="UniProtKB-ARBA"/>
</dbReference>
<dbReference type="InterPro" id="IPR017907">
    <property type="entry name" value="Znf_RING_CS"/>
</dbReference>
<evidence type="ECO:0000256" key="6">
    <source>
        <dbReference type="SAM" id="MobiDB-lite"/>
    </source>
</evidence>
<sequence length="746" mass="84570">MFSRLSQKRSMAQLDAFSEQELTCSICLDIFSEPVSTPCGHNFCQGCIGGYWASSSVCTCPLCKRVFEERPELSINRVFAHIAQKYKEVQYGEPPQPKPRQKAVISGASLADAEQILCDVCSGKKKKAVRSCLTCTASYCELHVVPHQQTSFYASHRLLDPQEALRGRTCQEHHRLLEVYCRTDQKCICAICVLEEHRTHTTVSVQTERTSKQRLLGKTELDLQTCIDKRNAQLTELKSKLHALQSYAQAELSEVEQVLSDITHSVDRIRSELVGGIEEKREAVIGRGQSIVTQLETKLAQLQESRGRLEAQAISDDHIGFLQSFEEASSPLQDSDMDIHEVDELTLRFSLGDVKAALGEIRERLDDIRCGEVHYRHSVSSLAESESMMSVRSMKRNEWSLKDLRKLKIEDVTLNPTTAYPFLILSDDRKQLKRGEKLQFYRNNSQRFDVWSCVLAKDGYESGRHYWELEAVEKQIRVLEQRQAQLRERRAALETSRADAHKSRVSMQCATNSPTTSTLCVSLHRPGAPRTQSAQMSFTPAPGHHGPWVHPQRRTRARPRATTSPPPVFEISTQNRFSSLRETERDAVIVGDSIVRHVRATLAEGKVHTHCLPGARVLDVSAQIPAILKADESPRAVVLHAGVNDTTQRQTETLKRDFRSLIETVRSTTPAATIIVSGPLPTYRRGHERFSRLFALNEWLLSWCKEQKLLFVNNWNLFWERPRLFRADGLHPSRVGEELLSNIISS</sequence>
<dbReference type="PANTHER" id="PTHR25465:SF32">
    <property type="entry name" value="BLOODTHIRSTY-RELATED GENE FAMILY, MEMBER 16 ISOFORM X1-RELATED"/>
    <property type="match status" value="1"/>
</dbReference>
<dbReference type="SMART" id="SM00336">
    <property type="entry name" value="BBOX"/>
    <property type="match status" value="1"/>
</dbReference>
<dbReference type="SMART" id="SM00184">
    <property type="entry name" value="RING"/>
    <property type="match status" value="1"/>
</dbReference>
<dbReference type="PROSITE" id="PS00518">
    <property type="entry name" value="ZF_RING_1"/>
    <property type="match status" value="1"/>
</dbReference>
<dbReference type="Gene3D" id="3.30.160.60">
    <property type="entry name" value="Classic Zinc Finger"/>
    <property type="match status" value="1"/>
</dbReference>
<dbReference type="Proteomes" id="UP000694427">
    <property type="component" value="Unplaced"/>
</dbReference>
<dbReference type="InterPro" id="IPR013830">
    <property type="entry name" value="SGNH_hydro"/>
</dbReference>
<reference evidence="10" key="2">
    <citation type="submission" date="2025-09" db="UniProtKB">
        <authorList>
            <consortium name="Ensembl"/>
        </authorList>
    </citation>
    <scope>IDENTIFICATION</scope>
</reference>
<dbReference type="SUPFAM" id="SSF57845">
    <property type="entry name" value="B-box zinc-binding domain"/>
    <property type="match status" value="1"/>
</dbReference>
<dbReference type="CDD" id="cd19769">
    <property type="entry name" value="Bbox2_TRIM16-like"/>
    <property type="match status" value="1"/>
</dbReference>
<dbReference type="SUPFAM" id="SSF52266">
    <property type="entry name" value="SGNH hydrolase"/>
    <property type="match status" value="1"/>
</dbReference>
<dbReference type="InterPro" id="IPR001870">
    <property type="entry name" value="B30.2/SPRY"/>
</dbReference>
<dbReference type="SMART" id="SM00589">
    <property type="entry name" value="PRY"/>
    <property type="match status" value="1"/>
</dbReference>
<dbReference type="Gene3D" id="3.40.50.12690">
    <property type="match status" value="1"/>
</dbReference>
<dbReference type="InterPro" id="IPR001841">
    <property type="entry name" value="Znf_RING"/>
</dbReference>
<dbReference type="Pfam" id="PF25600">
    <property type="entry name" value="TRIM_CC"/>
    <property type="match status" value="1"/>
</dbReference>
<dbReference type="AlphaFoldDB" id="A0A8C1K8U5"/>
<dbReference type="Pfam" id="PF13472">
    <property type="entry name" value="Lipase_GDSL_2"/>
    <property type="match status" value="1"/>
</dbReference>
<dbReference type="GO" id="GO:0008270">
    <property type="term" value="F:zinc ion binding"/>
    <property type="evidence" value="ECO:0007669"/>
    <property type="project" value="UniProtKB-KW"/>
</dbReference>
<dbReference type="PANTHER" id="PTHR25465">
    <property type="entry name" value="B-BOX DOMAIN CONTAINING"/>
    <property type="match status" value="1"/>
</dbReference>
<evidence type="ECO:0000259" key="8">
    <source>
        <dbReference type="PROSITE" id="PS50119"/>
    </source>
</evidence>
<protein>
    <submittedName>
        <fullName evidence="10">Bloodthirsty-related gene family, member 30</fullName>
    </submittedName>
</protein>
<feature type="region of interest" description="Disordered" evidence="6">
    <location>
        <begin position="529"/>
        <end position="551"/>
    </location>
</feature>
<evidence type="ECO:0000256" key="2">
    <source>
        <dbReference type="ARBA" id="ARBA00022771"/>
    </source>
</evidence>
<accession>A0A8C1K8U5</accession>
<dbReference type="Gene3D" id="3.30.40.10">
    <property type="entry name" value="Zinc/RING finger domain, C3HC4 (zinc finger)"/>
    <property type="match status" value="1"/>
</dbReference>
<feature type="domain" description="B box-type" evidence="8">
    <location>
        <begin position="165"/>
        <end position="205"/>
    </location>
</feature>
<keyword evidence="2 4" id="KW-0863">Zinc-finger</keyword>
<evidence type="ECO:0000313" key="11">
    <source>
        <dbReference type="Proteomes" id="UP000694427"/>
    </source>
</evidence>
<dbReference type="Ensembl" id="ENSCCRT00010046128.1">
    <property type="protein sequence ID" value="ENSCCRP00010042044.1"/>
    <property type="gene ID" value="ENSCCRG00010017909.1"/>
</dbReference>
<keyword evidence="1" id="KW-0479">Metal-binding</keyword>
<dbReference type="PRINTS" id="PR01407">
    <property type="entry name" value="BUTYPHLNCDUF"/>
</dbReference>
<dbReference type="InterPro" id="IPR058030">
    <property type="entry name" value="TRIM8/14/16/25/29/45/65_CC"/>
</dbReference>
<dbReference type="Pfam" id="PF13765">
    <property type="entry name" value="PRY"/>
    <property type="match status" value="1"/>
</dbReference>
<evidence type="ECO:0000259" key="7">
    <source>
        <dbReference type="PROSITE" id="PS50089"/>
    </source>
</evidence>